<comment type="caution">
    <text evidence="7">The sequence shown here is derived from an EMBL/GenBank/DDBJ whole genome shotgun (WGS) entry which is preliminary data.</text>
</comment>
<evidence type="ECO:0000256" key="3">
    <source>
        <dbReference type="ARBA" id="ARBA00022771"/>
    </source>
</evidence>
<dbReference type="PANTHER" id="PTHR46481">
    <property type="entry name" value="ZINC FINGER BED DOMAIN-CONTAINING PROTEIN 4"/>
    <property type="match status" value="1"/>
</dbReference>
<dbReference type="PANTHER" id="PTHR46481:SF10">
    <property type="entry name" value="ZINC FINGER BED DOMAIN-CONTAINING PROTEIN 39"/>
    <property type="match status" value="1"/>
</dbReference>
<dbReference type="InterPro" id="IPR052035">
    <property type="entry name" value="ZnF_BED_domain_contain"/>
</dbReference>
<gene>
    <name evidence="7" type="ORF">FWK35_00020276</name>
</gene>
<dbReference type="Proteomes" id="UP000478052">
    <property type="component" value="Unassembled WGS sequence"/>
</dbReference>
<dbReference type="Pfam" id="PF05699">
    <property type="entry name" value="Dimer_Tnp_hAT"/>
    <property type="match status" value="1"/>
</dbReference>
<organism evidence="7 8">
    <name type="scientific">Aphis craccivora</name>
    <name type="common">Cowpea aphid</name>
    <dbReference type="NCBI Taxonomy" id="307492"/>
    <lineage>
        <taxon>Eukaryota</taxon>
        <taxon>Metazoa</taxon>
        <taxon>Ecdysozoa</taxon>
        <taxon>Arthropoda</taxon>
        <taxon>Hexapoda</taxon>
        <taxon>Insecta</taxon>
        <taxon>Pterygota</taxon>
        <taxon>Neoptera</taxon>
        <taxon>Paraneoptera</taxon>
        <taxon>Hemiptera</taxon>
        <taxon>Sternorrhyncha</taxon>
        <taxon>Aphidomorpha</taxon>
        <taxon>Aphidoidea</taxon>
        <taxon>Aphididae</taxon>
        <taxon>Aphidini</taxon>
        <taxon>Aphis</taxon>
        <taxon>Aphis</taxon>
    </lineage>
</organism>
<dbReference type="SUPFAM" id="SSF53098">
    <property type="entry name" value="Ribonuclease H-like"/>
    <property type="match status" value="1"/>
</dbReference>
<keyword evidence="5" id="KW-0539">Nucleus</keyword>
<dbReference type="GO" id="GO:0046983">
    <property type="term" value="F:protein dimerization activity"/>
    <property type="evidence" value="ECO:0007669"/>
    <property type="project" value="InterPro"/>
</dbReference>
<evidence type="ECO:0000313" key="8">
    <source>
        <dbReference type="Proteomes" id="UP000478052"/>
    </source>
</evidence>
<proteinExistence type="predicted"/>
<accession>A0A6G0YA40</accession>
<evidence type="ECO:0000313" key="7">
    <source>
        <dbReference type="EMBL" id="KAF0752048.1"/>
    </source>
</evidence>
<feature type="domain" description="HAT C-terminal dimerisation" evidence="6">
    <location>
        <begin position="634"/>
        <end position="699"/>
    </location>
</feature>
<dbReference type="GO" id="GO:0005634">
    <property type="term" value="C:nucleus"/>
    <property type="evidence" value="ECO:0007669"/>
    <property type="project" value="UniProtKB-SubCell"/>
</dbReference>
<name>A0A6G0YA40_APHCR</name>
<dbReference type="EMBL" id="VUJU01005177">
    <property type="protein sequence ID" value="KAF0752048.1"/>
    <property type="molecule type" value="Genomic_DNA"/>
</dbReference>
<evidence type="ECO:0000256" key="5">
    <source>
        <dbReference type="ARBA" id="ARBA00023242"/>
    </source>
</evidence>
<keyword evidence="8" id="KW-1185">Reference proteome</keyword>
<reference evidence="7 8" key="1">
    <citation type="submission" date="2019-08" db="EMBL/GenBank/DDBJ databases">
        <title>Whole genome of Aphis craccivora.</title>
        <authorList>
            <person name="Voronova N.V."/>
            <person name="Shulinski R.S."/>
            <person name="Bandarenka Y.V."/>
            <person name="Zhorov D.G."/>
            <person name="Warner D."/>
        </authorList>
    </citation>
    <scope>NUCLEOTIDE SEQUENCE [LARGE SCALE GENOMIC DNA]</scope>
    <source>
        <strain evidence="7">180601</strain>
        <tissue evidence="7">Whole Body</tissue>
    </source>
</reference>
<dbReference type="SUPFAM" id="SSF140996">
    <property type="entry name" value="Hermes dimerisation domain"/>
    <property type="match status" value="1"/>
</dbReference>
<evidence type="ECO:0000256" key="2">
    <source>
        <dbReference type="ARBA" id="ARBA00022723"/>
    </source>
</evidence>
<dbReference type="GO" id="GO:0008270">
    <property type="term" value="F:zinc ion binding"/>
    <property type="evidence" value="ECO:0007669"/>
    <property type="project" value="UniProtKB-KW"/>
</dbReference>
<protein>
    <submittedName>
        <fullName evidence="7">Zinc finger BED domain-containing protein RICESLEEPER 1-like isoform X1</fullName>
    </submittedName>
</protein>
<keyword evidence="2" id="KW-0479">Metal-binding</keyword>
<dbReference type="OrthoDB" id="6618960at2759"/>
<evidence type="ECO:0000256" key="1">
    <source>
        <dbReference type="ARBA" id="ARBA00004123"/>
    </source>
</evidence>
<comment type="subcellular location">
    <subcellularLocation>
        <location evidence="1">Nucleus</location>
    </subcellularLocation>
</comment>
<evidence type="ECO:0000256" key="4">
    <source>
        <dbReference type="ARBA" id="ARBA00022833"/>
    </source>
</evidence>
<dbReference type="InterPro" id="IPR012337">
    <property type="entry name" value="RNaseH-like_sf"/>
</dbReference>
<dbReference type="AlphaFoldDB" id="A0A6G0YA40"/>
<dbReference type="Gene3D" id="1.10.10.1070">
    <property type="entry name" value="Zinc finger, BED domain-containing"/>
    <property type="match status" value="1"/>
</dbReference>
<evidence type="ECO:0000259" key="6">
    <source>
        <dbReference type="Pfam" id="PF05699"/>
    </source>
</evidence>
<keyword evidence="4" id="KW-0862">Zinc</keyword>
<sequence>MGRKKTNPVSHLFFTFHKERNESTCTVEGCIKPILKGNHSNNLETHIRSFHPNEYKILQAVKNEHDVQNKQAGSLSKKRQQNIDTDLFPSKVLKCGPLDSMINISKKKLYVTIDKFKVLEACTEMVTVNGRPLSIFHDSGFKKILDPLTAAIGEGFTVNSHNIKKHIFSASNKIISEITDDVKNGLISLKIDCVKRHNRSIMGVNIQYVKDGSVYLATLAMKEVDEQHTADNLKKLLLDVLQKYNMTKEQIYTITCDNASNMVKLARIMNDECDAINEIETCNVNENDSDCDIEFEYGNGEGTPLSTDDIESELFNDRFENNALHVYVIDNTNKAVEDFQAFVIDAIEPKSITSCIRCSVHSLQLCVLSGLKSAPITTCIAEARKVVKKLRTPKYASWLKRKNLKYAVIDIETRWNSLYNMLYRLLELKEFCKLHEETNTDLRLKDCEWDSIQSVVLRTITYHVNALNPAKTATLALQKQDLNLGDFYGIWFKAIHGLTKNGSILAKTIKIGMEKEMKIKYLKNSTFLAAIFVDPRYQCLLTPDQQNLAINRLVDTWETLNLLKQKNPELISFNSSLDAAVLVEVEKNSDNTEDPFEDFLSSQSILSQSSTASNPSQTISTILNDFKNVQRISYTAKVMKYWETQKEIHPELYELACVLLAIPATQVSVERSFSGLKFIVSDLRASLDEELLEAIMIIRCNEQFKKSC</sequence>
<dbReference type="InterPro" id="IPR008906">
    <property type="entry name" value="HATC_C_dom"/>
</dbReference>
<keyword evidence="3" id="KW-0863">Zinc-finger</keyword>